<dbReference type="PANTHER" id="PTHR43341">
    <property type="entry name" value="AMINO ACID PERMEASE"/>
    <property type="match status" value="1"/>
</dbReference>
<reference evidence="11" key="1">
    <citation type="journal article" date="2017" name="Nat. Ecol. Evol.">
        <title>Genome expansion and lineage-specific genetic innovations in the forest pathogenic fungi Armillaria.</title>
        <authorList>
            <person name="Sipos G."/>
            <person name="Prasanna A.N."/>
            <person name="Walter M.C."/>
            <person name="O'Connor E."/>
            <person name="Balint B."/>
            <person name="Krizsan K."/>
            <person name="Kiss B."/>
            <person name="Hess J."/>
            <person name="Varga T."/>
            <person name="Slot J."/>
            <person name="Riley R."/>
            <person name="Boka B."/>
            <person name="Rigling D."/>
            <person name="Barry K."/>
            <person name="Lee J."/>
            <person name="Mihaltcheva S."/>
            <person name="LaButti K."/>
            <person name="Lipzen A."/>
            <person name="Waldron R."/>
            <person name="Moloney N.M."/>
            <person name="Sperisen C."/>
            <person name="Kredics L."/>
            <person name="Vagvoelgyi C."/>
            <person name="Patrignani A."/>
            <person name="Fitzpatrick D."/>
            <person name="Nagy I."/>
            <person name="Doyle S."/>
            <person name="Anderson J.B."/>
            <person name="Grigoriev I.V."/>
            <person name="Gueldener U."/>
            <person name="Muensterkoetter M."/>
            <person name="Nagy L.G."/>
        </authorList>
    </citation>
    <scope>NUCLEOTIDE SEQUENCE [LARGE SCALE GENOMIC DNA]</scope>
    <source>
        <strain evidence="11">C18/9</strain>
    </source>
</reference>
<dbReference type="OrthoDB" id="3900342at2759"/>
<evidence type="ECO:0000256" key="7">
    <source>
        <dbReference type="SAM" id="MobiDB-lite"/>
    </source>
</evidence>
<evidence type="ECO:0000313" key="10">
    <source>
        <dbReference type="EMBL" id="SJK97617.1"/>
    </source>
</evidence>
<feature type="transmembrane region" description="Helical" evidence="8">
    <location>
        <begin position="178"/>
        <end position="198"/>
    </location>
</feature>
<feature type="transmembrane region" description="Helical" evidence="8">
    <location>
        <begin position="435"/>
        <end position="458"/>
    </location>
</feature>
<feature type="transmembrane region" description="Helical" evidence="8">
    <location>
        <begin position="149"/>
        <end position="166"/>
    </location>
</feature>
<dbReference type="Proteomes" id="UP000219338">
    <property type="component" value="Unassembled WGS sequence"/>
</dbReference>
<dbReference type="FunFam" id="1.20.1740.10:FF:000001">
    <property type="entry name" value="Amino acid permease"/>
    <property type="match status" value="1"/>
</dbReference>
<evidence type="ECO:0000256" key="1">
    <source>
        <dbReference type="ARBA" id="ARBA00004141"/>
    </source>
</evidence>
<organism evidence="10 11">
    <name type="scientific">Armillaria ostoyae</name>
    <name type="common">Armillaria root rot fungus</name>
    <dbReference type="NCBI Taxonomy" id="47428"/>
    <lineage>
        <taxon>Eukaryota</taxon>
        <taxon>Fungi</taxon>
        <taxon>Dikarya</taxon>
        <taxon>Basidiomycota</taxon>
        <taxon>Agaricomycotina</taxon>
        <taxon>Agaricomycetes</taxon>
        <taxon>Agaricomycetidae</taxon>
        <taxon>Agaricales</taxon>
        <taxon>Marasmiineae</taxon>
        <taxon>Physalacriaceae</taxon>
        <taxon>Armillaria</taxon>
    </lineage>
</organism>
<evidence type="ECO:0000256" key="2">
    <source>
        <dbReference type="ARBA" id="ARBA00022448"/>
    </source>
</evidence>
<keyword evidence="2" id="KW-0813">Transport</keyword>
<dbReference type="STRING" id="47428.A0A284QMC4"/>
<keyword evidence="3 8" id="KW-0812">Transmembrane</keyword>
<comment type="subcellular location">
    <subcellularLocation>
        <location evidence="1">Membrane</location>
        <topology evidence="1">Multi-pass membrane protein</topology>
    </subcellularLocation>
</comment>
<dbReference type="EMBL" id="FUEG01000001">
    <property type="protein sequence ID" value="SJK97617.1"/>
    <property type="molecule type" value="Genomic_DNA"/>
</dbReference>
<evidence type="ECO:0000313" key="11">
    <source>
        <dbReference type="Proteomes" id="UP000219338"/>
    </source>
</evidence>
<evidence type="ECO:0000256" key="5">
    <source>
        <dbReference type="ARBA" id="ARBA00022989"/>
    </source>
</evidence>
<feature type="region of interest" description="Disordered" evidence="7">
    <location>
        <begin position="1"/>
        <end position="32"/>
    </location>
</feature>
<keyword evidence="6 8" id="KW-0472">Membrane</keyword>
<dbReference type="Pfam" id="PF00324">
    <property type="entry name" value="AA_permease"/>
    <property type="match status" value="1"/>
</dbReference>
<feature type="transmembrane region" description="Helical" evidence="8">
    <location>
        <begin position="363"/>
        <end position="385"/>
    </location>
</feature>
<keyword evidence="4" id="KW-0029">Amino-acid transport</keyword>
<dbReference type="PANTHER" id="PTHR43341:SF3">
    <property type="entry name" value="AMINO-ACID PERMEASE PB1C11.02-RELATED"/>
    <property type="match status" value="1"/>
</dbReference>
<feature type="transmembrane region" description="Helical" evidence="8">
    <location>
        <begin position="470"/>
        <end position="490"/>
    </location>
</feature>
<gene>
    <name evidence="10" type="ORF">ARMOST_00870</name>
</gene>
<name>A0A284QMC4_ARMOS</name>
<keyword evidence="5 8" id="KW-1133">Transmembrane helix</keyword>
<evidence type="ECO:0000256" key="8">
    <source>
        <dbReference type="SAM" id="Phobius"/>
    </source>
</evidence>
<feature type="transmembrane region" description="Helical" evidence="8">
    <location>
        <begin position="71"/>
        <end position="91"/>
    </location>
</feature>
<feature type="transmembrane region" description="Helical" evidence="8">
    <location>
        <begin position="262"/>
        <end position="283"/>
    </location>
</feature>
<dbReference type="OMA" id="AMFSTAN"/>
<evidence type="ECO:0000256" key="3">
    <source>
        <dbReference type="ARBA" id="ARBA00022692"/>
    </source>
</evidence>
<dbReference type="InterPro" id="IPR004841">
    <property type="entry name" value="AA-permease/SLC12A_dom"/>
</dbReference>
<proteinExistence type="predicted"/>
<dbReference type="InterPro" id="IPR004840">
    <property type="entry name" value="Amino_acid_permease_CS"/>
</dbReference>
<protein>
    <submittedName>
        <fullName evidence="10">Related to lysine permease</fullName>
    </submittedName>
</protein>
<dbReference type="PIRSF" id="PIRSF006060">
    <property type="entry name" value="AA_transporter"/>
    <property type="match status" value="1"/>
</dbReference>
<accession>A0A284QMC4</accession>
<feature type="domain" description="Amino acid permease/ SLC12A" evidence="9">
    <location>
        <begin position="58"/>
        <end position="488"/>
    </location>
</feature>
<feature type="transmembrane region" description="Helical" evidence="8">
    <location>
        <begin position="218"/>
        <end position="241"/>
    </location>
</feature>
<dbReference type="GO" id="GO:0016020">
    <property type="term" value="C:membrane"/>
    <property type="evidence" value="ECO:0007669"/>
    <property type="project" value="UniProtKB-SubCell"/>
</dbReference>
<evidence type="ECO:0000259" key="9">
    <source>
        <dbReference type="Pfam" id="PF00324"/>
    </source>
</evidence>
<dbReference type="InterPro" id="IPR050524">
    <property type="entry name" value="APC_YAT"/>
</dbReference>
<dbReference type="GO" id="GO:0015171">
    <property type="term" value="F:amino acid transmembrane transporter activity"/>
    <property type="evidence" value="ECO:0007669"/>
    <property type="project" value="TreeGrafter"/>
</dbReference>
<dbReference type="AlphaFoldDB" id="A0A284QMC4"/>
<evidence type="ECO:0000256" key="6">
    <source>
        <dbReference type="ARBA" id="ARBA00023136"/>
    </source>
</evidence>
<keyword evidence="11" id="KW-1185">Reference proteome</keyword>
<feature type="transmembrane region" description="Helical" evidence="8">
    <location>
        <begin position="321"/>
        <end position="342"/>
    </location>
</feature>
<sequence length="551" mass="61758">MTGKSLQDARRDYGTINRPTADNEEPVEENRRRLHRELSARQASKWAHYRLVQCVEHCTGTGRSLAQGGPASILICYGIIGFIVYVTLLLLGEMATQYPIAGSFNTYATRFVSPSYGFALSWNYWFNDAVSVASDLTAAQLVLEYWTDWHPWVISLLFWVFLVAVNSAHVRAYGELEYWLSSLKVVTVVIFIILGILVNAGVNEDHRYIGSSNWRIPGAPFVGGFGGFAKVFVTASFAYGGTESLGITAGETKNPSKNMPKVVKFVFWRILLFYILSVFLIGLNVPWDYPNLSNKTTTTSPFTIVFQYAGSKVAASFMNTVILSSVLSAGNHALFAGSRVLYGLSVTVPPQAPKIFSWTTRGGVPLPALMLTSSISIICFGSSFIGSGQLWGWLQNIVGVSNQIAWLSIGLASWRFRKAWIRQGRSLDELKFRPAWTWPWGPPFVIITVTALILIQGWSSIFPTFSVVDFFSLYIEIPVMVVMYLVWLTLRHRSSTKTAAETEAPARALRWSDIVDMKTVDLSTDEYVEHPVEDVEAKRQTILRRLYYWFA</sequence>
<feature type="transmembrane region" description="Helical" evidence="8">
    <location>
        <begin position="391"/>
        <end position="414"/>
    </location>
</feature>
<evidence type="ECO:0000256" key="4">
    <source>
        <dbReference type="ARBA" id="ARBA00022970"/>
    </source>
</evidence>
<dbReference type="Gene3D" id="1.20.1740.10">
    <property type="entry name" value="Amino acid/polyamine transporter I"/>
    <property type="match status" value="1"/>
</dbReference>
<dbReference type="PROSITE" id="PS00218">
    <property type="entry name" value="AMINO_ACID_PERMEASE_1"/>
    <property type="match status" value="1"/>
</dbReference>